<evidence type="ECO:0000256" key="1">
    <source>
        <dbReference type="ARBA" id="ARBA00003408"/>
    </source>
</evidence>
<feature type="transmembrane region" description="Helical" evidence="13">
    <location>
        <begin position="173"/>
        <end position="194"/>
    </location>
</feature>
<keyword evidence="15" id="KW-1185">Reference proteome</keyword>
<dbReference type="PANTHER" id="PTHR43298:SF2">
    <property type="entry name" value="FMN_FAD EXPORTER YEEO-RELATED"/>
    <property type="match status" value="1"/>
</dbReference>
<keyword evidence="9 13" id="KW-1133">Transmembrane helix</keyword>
<comment type="caution">
    <text evidence="14">The sequence shown here is derived from an EMBL/GenBank/DDBJ whole genome shotgun (WGS) entry which is preliminary data.</text>
</comment>
<feature type="transmembrane region" description="Helical" evidence="13">
    <location>
        <begin position="20"/>
        <end position="41"/>
    </location>
</feature>
<evidence type="ECO:0000256" key="13">
    <source>
        <dbReference type="SAM" id="Phobius"/>
    </source>
</evidence>
<feature type="transmembrane region" description="Helical" evidence="13">
    <location>
        <begin position="61"/>
        <end position="81"/>
    </location>
</feature>
<dbReference type="CDD" id="cd13137">
    <property type="entry name" value="MATE_NorM_like"/>
    <property type="match status" value="1"/>
</dbReference>
<sequence>MSIADRTLQEGLRTSEKIKIVLVLAMPAVIENFFQTLLGFVDTLFIAQVGLEEVTAVGVTNAILAIYFAVFMAIGVGVNVLMVNAKGEGNDRRASKIAQQGMIQAVIVGLFLGFITLFFAENLIRLLGVEPEVLQLATVYFQILAIPSIVMALMFVLSSILRGTGDTKSPMKAVIIANVVNMVFDYLLIFGFLFIPPLGIVGAAIAGVLARVVGVGMLLYYVRKNDSIDLKKKQFRFNLQDQKNLLGLGAPAAGERLAMRIGQVVYFGFIVALGTSTFSAHQIAGNIETFSYMIAYGFAAAATIIVGRLVGAKQYEQAKSYAKLIALISAGFMVFMGILLFIFGEWMGSFFTDDLVVQAEIGTALKIAAFFQPFLAILLILTGAFQGARNTKFPMYLTTVGMWLIRTVFVYILAIQLELGIAGVWLAIGIDIVIRAAVLWYRVETNRWIKPEKKRSHKEELRCHCDPQTKQAQVSGCVNNY</sequence>
<dbReference type="InterPro" id="IPR048279">
    <property type="entry name" value="MdtK-like"/>
</dbReference>
<evidence type="ECO:0000256" key="9">
    <source>
        <dbReference type="ARBA" id="ARBA00022989"/>
    </source>
</evidence>
<evidence type="ECO:0000256" key="3">
    <source>
        <dbReference type="ARBA" id="ARBA00010199"/>
    </source>
</evidence>
<comment type="function">
    <text evidence="1">Multidrug efflux pump.</text>
</comment>
<keyword evidence="7" id="KW-1003">Cell membrane</keyword>
<evidence type="ECO:0000256" key="8">
    <source>
        <dbReference type="ARBA" id="ARBA00022692"/>
    </source>
</evidence>
<keyword evidence="10" id="KW-0406">Ion transport</keyword>
<dbReference type="NCBIfam" id="TIGR00797">
    <property type="entry name" value="matE"/>
    <property type="match status" value="1"/>
</dbReference>
<evidence type="ECO:0000313" key="14">
    <source>
        <dbReference type="EMBL" id="MBM7634395.1"/>
    </source>
</evidence>
<keyword evidence="6" id="KW-0050">Antiport</keyword>
<dbReference type="PIRSF" id="PIRSF006603">
    <property type="entry name" value="DinF"/>
    <property type="match status" value="1"/>
</dbReference>
<proteinExistence type="inferred from homology"/>
<evidence type="ECO:0000256" key="2">
    <source>
        <dbReference type="ARBA" id="ARBA00004651"/>
    </source>
</evidence>
<feature type="transmembrane region" description="Helical" evidence="13">
    <location>
        <begin position="290"/>
        <end position="310"/>
    </location>
</feature>
<keyword evidence="8 13" id="KW-0812">Transmembrane</keyword>
<feature type="transmembrane region" description="Helical" evidence="13">
    <location>
        <begin position="393"/>
        <end position="414"/>
    </location>
</feature>
<feature type="transmembrane region" description="Helical" evidence="13">
    <location>
        <begin position="420"/>
        <end position="441"/>
    </location>
</feature>
<feature type="transmembrane region" description="Helical" evidence="13">
    <location>
        <begin position="200"/>
        <end position="222"/>
    </location>
</feature>
<dbReference type="EMBL" id="JAFBEC010000012">
    <property type="protein sequence ID" value="MBM7634395.1"/>
    <property type="molecule type" value="Genomic_DNA"/>
</dbReference>
<name>A0ABS2PG46_9BACL</name>
<evidence type="ECO:0000256" key="12">
    <source>
        <dbReference type="ARBA" id="ARBA00031636"/>
    </source>
</evidence>
<evidence type="ECO:0000313" key="15">
    <source>
        <dbReference type="Proteomes" id="UP000741863"/>
    </source>
</evidence>
<organism evidence="14 15">
    <name type="scientific">Geomicrobium sediminis</name>
    <dbReference type="NCBI Taxonomy" id="1347788"/>
    <lineage>
        <taxon>Bacteria</taxon>
        <taxon>Bacillati</taxon>
        <taxon>Bacillota</taxon>
        <taxon>Bacilli</taxon>
        <taxon>Bacillales</taxon>
        <taxon>Geomicrobium</taxon>
    </lineage>
</organism>
<evidence type="ECO:0000256" key="10">
    <source>
        <dbReference type="ARBA" id="ARBA00023065"/>
    </source>
</evidence>
<feature type="transmembrane region" description="Helical" evidence="13">
    <location>
        <begin position="140"/>
        <end position="161"/>
    </location>
</feature>
<dbReference type="Pfam" id="PF01554">
    <property type="entry name" value="MatE"/>
    <property type="match status" value="2"/>
</dbReference>
<reference evidence="14 15" key="1">
    <citation type="submission" date="2021-01" db="EMBL/GenBank/DDBJ databases">
        <title>Genomic Encyclopedia of Type Strains, Phase IV (KMG-IV): sequencing the most valuable type-strain genomes for metagenomic binning, comparative biology and taxonomic classification.</title>
        <authorList>
            <person name="Goeker M."/>
        </authorList>
    </citation>
    <scope>NUCLEOTIDE SEQUENCE [LARGE SCALE GENOMIC DNA]</scope>
    <source>
        <strain evidence="14 15">DSM 25540</strain>
    </source>
</reference>
<gene>
    <name evidence="14" type="ORF">JOD17_003501</name>
</gene>
<dbReference type="PANTHER" id="PTHR43298">
    <property type="entry name" value="MULTIDRUG RESISTANCE PROTEIN NORM-RELATED"/>
    <property type="match status" value="1"/>
</dbReference>
<feature type="transmembrane region" description="Helical" evidence="13">
    <location>
        <begin position="363"/>
        <end position="381"/>
    </location>
</feature>
<feature type="transmembrane region" description="Helical" evidence="13">
    <location>
        <begin position="102"/>
        <end position="120"/>
    </location>
</feature>
<dbReference type="RefSeq" id="WP_204699176.1">
    <property type="nucleotide sequence ID" value="NZ_JAFBEC010000012.1"/>
</dbReference>
<accession>A0ABS2PG46</accession>
<dbReference type="InterPro" id="IPR050222">
    <property type="entry name" value="MATE_MdtK"/>
</dbReference>
<feature type="transmembrane region" description="Helical" evidence="13">
    <location>
        <begin position="264"/>
        <end position="284"/>
    </location>
</feature>
<protein>
    <recommendedName>
        <fullName evidence="4">Probable multidrug resistance protein NorM</fullName>
    </recommendedName>
    <alternativeName>
        <fullName evidence="12">Multidrug-efflux transporter</fullName>
    </alternativeName>
</protein>
<evidence type="ECO:0000256" key="4">
    <source>
        <dbReference type="ARBA" id="ARBA00020268"/>
    </source>
</evidence>
<feature type="transmembrane region" description="Helical" evidence="13">
    <location>
        <begin position="322"/>
        <end position="343"/>
    </location>
</feature>
<comment type="similarity">
    <text evidence="3">Belongs to the multi antimicrobial extrusion (MATE) (TC 2.A.66.1) family.</text>
</comment>
<keyword evidence="11 13" id="KW-0472">Membrane</keyword>
<evidence type="ECO:0000256" key="7">
    <source>
        <dbReference type="ARBA" id="ARBA00022475"/>
    </source>
</evidence>
<evidence type="ECO:0000256" key="6">
    <source>
        <dbReference type="ARBA" id="ARBA00022449"/>
    </source>
</evidence>
<dbReference type="Proteomes" id="UP000741863">
    <property type="component" value="Unassembled WGS sequence"/>
</dbReference>
<dbReference type="InterPro" id="IPR002528">
    <property type="entry name" value="MATE_fam"/>
</dbReference>
<evidence type="ECO:0000256" key="5">
    <source>
        <dbReference type="ARBA" id="ARBA00022448"/>
    </source>
</evidence>
<keyword evidence="5" id="KW-0813">Transport</keyword>
<comment type="subcellular location">
    <subcellularLocation>
        <location evidence="2">Cell membrane</location>
        <topology evidence="2">Multi-pass membrane protein</topology>
    </subcellularLocation>
</comment>
<evidence type="ECO:0000256" key="11">
    <source>
        <dbReference type="ARBA" id="ARBA00023136"/>
    </source>
</evidence>